<gene>
    <name evidence="10" type="ORF">B0A55_08691</name>
</gene>
<keyword evidence="4" id="KW-0521">NADP</keyword>
<evidence type="ECO:0000256" key="2">
    <source>
        <dbReference type="ARBA" id="ARBA00012515"/>
    </source>
</evidence>
<dbReference type="Gene3D" id="3.20.20.70">
    <property type="entry name" value="Aldolase class I"/>
    <property type="match status" value="1"/>
</dbReference>
<dbReference type="SMART" id="SM01133">
    <property type="entry name" value="DeoC"/>
    <property type="match status" value="1"/>
</dbReference>
<dbReference type="InterPro" id="IPR002347">
    <property type="entry name" value="SDR_fam"/>
</dbReference>
<dbReference type="InterPro" id="IPR036291">
    <property type="entry name" value="NAD(P)-bd_dom_sf"/>
</dbReference>
<comment type="catalytic activity">
    <reaction evidence="8">
        <text>2-deoxy-D-ribose 5-phosphate = D-glyceraldehyde 3-phosphate + acetaldehyde</text>
        <dbReference type="Rhea" id="RHEA:12821"/>
        <dbReference type="ChEBI" id="CHEBI:15343"/>
        <dbReference type="ChEBI" id="CHEBI:59776"/>
        <dbReference type="ChEBI" id="CHEBI:62877"/>
        <dbReference type="EC" id="4.1.2.4"/>
    </reaction>
</comment>
<accession>A0A4U0WU77</accession>
<dbReference type="NCBIfam" id="TIGR00126">
    <property type="entry name" value="deoC"/>
    <property type="match status" value="1"/>
</dbReference>
<keyword evidence="6" id="KW-0704">Schiff base</keyword>
<dbReference type="OrthoDB" id="70823at2759"/>
<dbReference type="InterPro" id="IPR002915">
    <property type="entry name" value="DeoC/FbaB/LacD_aldolase"/>
</dbReference>
<dbReference type="NCBIfam" id="NF005559">
    <property type="entry name" value="PRK07231.1"/>
    <property type="match status" value="1"/>
</dbReference>
<dbReference type="InterPro" id="IPR020904">
    <property type="entry name" value="Sc_DH/Rdtase_CS"/>
</dbReference>
<dbReference type="SUPFAM" id="SSF51569">
    <property type="entry name" value="Aldolase"/>
    <property type="match status" value="1"/>
</dbReference>
<feature type="region of interest" description="Disordered" evidence="9">
    <location>
        <begin position="1"/>
        <end position="23"/>
    </location>
</feature>
<evidence type="ECO:0000256" key="6">
    <source>
        <dbReference type="ARBA" id="ARBA00023270"/>
    </source>
</evidence>
<dbReference type="InterPro" id="IPR028581">
    <property type="entry name" value="DeoC_typeI"/>
</dbReference>
<keyword evidence="11" id="KW-1185">Reference proteome</keyword>
<dbReference type="PANTHER" id="PTHR10889">
    <property type="entry name" value="DEOXYRIBOSE-PHOSPHATE ALDOLASE"/>
    <property type="match status" value="1"/>
</dbReference>
<reference evidence="10 11" key="1">
    <citation type="submission" date="2017-03" db="EMBL/GenBank/DDBJ databases">
        <title>Genomes of endolithic fungi from Antarctica.</title>
        <authorList>
            <person name="Coleine C."/>
            <person name="Masonjones S."/>
            <person name="Stajich J.E."/>
        </authorList>
    </citation>
    <scope>NUCLEOTIDE SEQUENCE [LARGE SCALE GENOMIC DNA]</scope>
    <source>
        <strain evidence="10 11">CCFEE 5184</strain>
    </source>
</reference>
<name>A0A4U0WU77_9PEZI</name>
<dbReference type="Proteomes" id="UP000309340">
    <property type="component" value="Unassembled WGS sequence"/>
</dbReference>
<dbReference type="FunFam" id="3.20.20.70:FF:000044">
    <property type="entry name" value="Deoxyribose-phosphate aldolase"/>
    <property type="match status" value="1"/>
</dbReference>
<dbReference type="Pfam" id="PF13561">
    <property type="entry name" value="adh_short_C2"/>
    <property type="match status" value="1"/>
</dbReference>
<keyword evidence="5" id="KW-0456">Lyase</keyword>
<dbReference type="EC" id="4.1.2.4" evidence="2"/>
<feature type="compositionally biased region" description="Polar residues" evidence="9">
    <location>
        <begin position="1"/>
        <end position="11"/>
    </location>
</feature>
<dbReference type="PRINTS" id="PR00080">
    <property type="entry name" value="SDRFAMILY"/>
</dbReference>
<evidence type="ECO:0000313" key="11">
    <source>
        <dbReference type="Proteomes" id="UP000309340"/>
    </source>
</evidence>
<dbReference type="CDD" id="cd00959">
    <property type="entry name" value="DeoC"/>
    <property type="match status" value="1"/>
</dbReference>
<dbReference type="GO" id="GO:0046386">
    <property type="term" value="P:deoxyribose phosphate catabolic process"/>
    <property type="evidence" value="ECO:0007669"/>
    <property type="project" value="UniProtKB-UniPathway"/>
</dbReference>
<dbReference type="EMBL" id="NAJQ01000590">
    <property type="protein sequence ID" value="TKA67172.1"/>
    <property type="molecule type" value="Genomic_DNA"/>
</dbReference>
<evidence type="ECO:0000256" key="9">
    <source>
        <dbReference type="SAM" id="MobiDB-lite"/>
    </source>
</evidence>
<dbReference type="InterPro" id="IPR011343">
    <property type="entry name" value="DeoC"/>
</dbReference>
<keyword evidence="3" id="KW-0963">Cytoplasm</keyword>
<dbReference type="GO" id="GO:0004139">
    <property type="term" value="F:deoxyribose-phosphate aldolase activity"/>
    <property type="evidence" value="ECO:0007669"/>
    <property type="project" value="UniProtKB-EC"/>
</dbReference>
<comment type="similarity">
    <text evidence="1">Belongs to the DeoC/FbaB aldolase family. DeoC type 1 subfamily.</text>
</comment>
<dbReference type="GO" id="GO:0005737">
    <property type="term" value="C:cytoplasm"/>
    <property type="evidence" value="ECO:0007669"/>
    <property type="project" value="InterPro"/>
</dbReference>
<dbReference type="Gene3D" id="3.40.50.720">
    <property type="entry name" value="NAD(P)-binding Rossmann-like Domain"/>
    <property type="match status" value="1"/>
</dbReference>
<organism evidence="10 11">
    <name type="scientific">Friedmanniomyces simplex</name>
    <dbReference type="NCBI Taxonomy" id="329884"/>
    <lineage>
        <taxon>Eukaryota</taxon>
        <taxon>Fungi</taxon>
        <taxon>Dikarya</taxon>
        <taxon>Ascomycota</taxon>
        <taxon>Pezizomycotina</taxon>
        <taxon>Dothideomycetes</taxon>
        <taxon>Dothideomycetidae</taxon>
        <taxon>Mycosphaerellales</taxon>
        <taxon>Teratosphaeriaceae</taxon>
        <taxon>Friedmanniomyces</taxon>
    </lineage>
</organism>
<protein>
    <recommendedName>
        <fullName evidence="2">deoxyribose-phosphate aldolase</fullName>
        <ecNumber evidence="2">4.1.2.4</ecNumber>
    </recommendedName>
    <alternativeName>
        <fullName evidence="7">2-deoxy-D-ribose 5-phosphate aldolase</fullName>
    </alternativeName>
</protein>
<dbReference type="FunFam" id="3.40.50.720:FF:000084">
    <property type="entry name" value="Short-chain dehydrogenase reductase"/>
    <property type="match status" value="1"/>
</dbReference>
<evidence type="ECO:0000256" key="8">
    <source>
        <dbReference type="ARBA" id="ARBA00048791"/>
    </source>
</evidence>
<dbReference type="SUPFAM" id="SSF51735">
    <property type="entry name" value="NAD(P)-binding Rossmann-fold domains"/>
    <property type="match status" value="1"/>
</dbReference>
<dbReference type="AlphaFoldDB" id="A0A4U0WU77"/>
<sequence length="547" mass="58314">MASRKGSSGTLATAKGSPANGAGAVKMTTRYTDEEWAKFVAEVEKDIVVTSNVVYRCPDIGGPALAETIDHTLLKLEARAVQFDDLCAEARVNGFATVCVRPQWVQKCVMDLKGSNVKVACVVGFHEGTYDLLHKAQEAKQAMRGGASELDIVLNYDELKAGQYASIYNELATLRLQAPHPVLLKLIIETSQLDRSQIISACAMAAAANFDFVKTSTGYRGHGAKEEDVRLMAACCERLAVGMNHDRRMRVKASGGIRTIEDAMKMLEAGAGRLGTSGGVWIVKEGKETVEQSRSLSRLEGKTAIITGAGMGLGEGIARKFVDEGANVLLFEISEEHGQKVADSLPREKAVFYKGDVTDLEHWVGALKACLDHFGGLDIVVNNAGVVHRSGPSPAVPRSEYDRIMSINITPLYQSAKAIHPHFAAQHSGVFVNLSSTSAPRPRPNLVWYAGSKGAVSAITKGLAAEFAPDGVRCNALCPVVAETGMVREVLGGADTVEGRQGLTRGIPLGRFATPWDVACAACFLASEEAGFITGVELPVDGGRALN</sequence>
<dbReference type="GO" id="GO:0009264">
    <property type="term" value="P:deoxyribonucleotide catabolic process"/>
    <property type="evidence" value="ECO:0007669"/>
    <property type="project" value="InterPro"/>
</dbReference>
<evidence type="ECO:0000256" key="5">
    <source>
        <dbReference type="ARBA" id="ARBA00023239"/>
    </source>
</evidence>
<comment type="caution">
    <text evidence="10">The sequence shown here is derived from an EMBL/GenBank/DDBJ whole genome shotgun (WGS) entry which is preliminary data.</text>
</comment>
<dbReference type="HAMAP" id="MF_00114">
    <property type="entry name" value="DeoC_type1"/>
    <property type="match status" value="1"/>
</dbReference>
<dbReference type="STRING" id="329884.A0A4U0WU77"/>
<evidence type="ECO:0000313" key="10">
    <source>
        <dbReference type="EMBL" id="TKA67172.1"/>
    </source>
</evidence>
<dbReference type="PRINTS" id="PR00081">
    <property type="entry name" value="GDHRDH"/>
</dbReference>
<dbReference type="PANTHER" id="PTHR10889:SF1">
    <property type="entry name" value="DEOXYRIBOSE-PHOSPHATE ALDOLASE"/>
    <property type="match status" value="1"/>
</dbReference>
<evidence type="ECO:0000256" key="3">
    <source>
        <dbReference type="ARBA" id="ARBA00022490"/>
    </source>
</evidence>
<evidence type="ECO:0000256" key="7">
    <source>
        <dbReference type="ARBA" id="ARBA00032755"/>
    </source>
</evidence>
<dbReference type="GO" id="GO:0016052">
    <property type="term" value="P:carbohydrate catabolic process"/>
    <property type="evidence" value="ECO:0007669"/>
    <property type="project" value="TreeGrafter"/>
</dbReference>
<dbReference type="Pfam" id="PF01791">
    <property type="entry name" value="DeoC"/>
    <property type="match status" value="1"/>
</dbReference>
<proteinExistence type="inferred from homology"/>
<dbReference type="PROSITE" id="PS00061">
    <property type="entry name" value="ADH_SHORT"/>
    <property type="match status" value="1"/>
</dbReference>
<dbReference type="UniPathway" id="UPA00002">
    <property type="reaction ID" value="UER00468"/>
</dbReference>
<dbReference type="InterPro" id="IPR013785">
    <property type="entry name" value="Aldolase_TIM"/>
</dbReference>
<evidence type="ECO:0000256" key="4">
    <source>
        <dbReference type="ARBA" id="ARBA00022857"/>
    </source>
</evidence>
<evidence type="ECO:0000256" key="1">
    <source>
        <dbReference type="ARBA" id="ARBA00010936"/>
    </source>
</evidence>